<organism evidence="1 2">
    <name type="scientific">Bacillus cereus TIAC219</name>
    <dbReference type="NCBI Taxonomy" id="718222"/>
    <lineage>
        <taxon>Bacteria</taxon>
        <taxon>Bacillati</taxon>
        <taxon>Bacillota</taxon>
        <taxon>Bacilli</taxon>
        <taxon>Bacillales</taxon>
        <taxon>Bacillaceae</taxon>
        <taxon>Bacillus</taxon>
        <taxon>Bacillus cereus group</taxon>
    </lineage>
</organism>
<dbReference type="RefSeq" id="WP_000869254.1">
    <property type="nucleotide sequence ID" value="NZ_KB976014.1"/>
</dbReference>
<protein>
    <recommendedName>
        <fullName evidence="3">Phage protein</fullName>
    </recommendedName>
</protein>
<evidence type="ECO:0008006" key="3">
    <source>
        <dbReference type="Google" id="ProtNLM"/>
    </source>
</evidence>
<dbReference type="Proteomes" id="UP000014060">
    <property type="component" value="Unassembled WGS sequence"/>
</dbReference>
<dbReference type="EMBL" id="AHCJ01000083">
    <property type="protein sequence ID" value="EOQ57866.1"/>
    <property type="molecule type" value="Genomic_DNA"/>
</dbReference>
<sequence length="98" mass="10612">MKVTNAFNERRHKLLAEGSIEPKYFAICDYGVTGVAAIIGAPNDEAAEAFYDNVIGSTSPLCQKFGCTAMEVGRDNAVRAIGVGVKYYDINTFEKVAK</sequence>
<reference evidence="1 2" key="1">
    <citation type="submission" date="2013-01" db="EMBL/GenBank/DDBJ databases">
        <title>The Genome Sequence of Bacillus cereus TIAC219.</title>
        <authorList>
            <consortium name="The Broad Institute Genome Sequencing Platform"/>
            <consortium name="The Broad Institute Genome Sequencing Center for Infectious Disease"/>
            <person name="Feldgarden M."/>
            <person name="Van der Auwera G.A."/>
            <person name="Mahillon J."/>
            <person name="Duprez V."/>
            <person name="Timmery S."/>
            <person name="Mattelet C."/>
            <person name="Dierick K."/>
            <person name="Sun M."/>
            <person name="Yu Z."/>
            <person name="Zhu L."/>
            <person name="Hu X."/>
            <person name="Shank E.B."/>
            <person name="Swiecicka I."/>
            <person name="Hansen B.M."/>
            <person name="Andrup L."/>
            <person name="Walker B."/>
            <person name="Young S.K."/>
            <person name="Zeng Q."/>
            <person name="Gargeya S."/>
            <person name="Fitzgerald M."/>
            <person name="Haas B."/>
            <person name="Abouelleil A."/>
            <person name="Alvarado L."/>
            <person name="Arachchi H.M."/>
            <person name="Berlin A.M."/>
            <person name="Chapman S.B."/>
            <person name="Dewar J."/>
            <person name="Goldberg J."/>
            <person name="Griggs A."/>
            <person name="Gujja S."/>
            <person name="Hansen M."/>
            <person name="Howarth C."/>
            <person name="Imamovic A."/>
            <person name="Larimer J."/>
            <person name="McCowan C."/>
            <person name="Murphy C."/>
            <person name="Neiman D."/>
            <person name="Pearson M."/>
            <person name="Priest M."/>
            <person name="Roberts A."/>
            <person name="Saif S."/>
            <person name="Shea T."/>
            <person name="Sisk P."/>
            <person name="Sykes S."/>
            <person name="Wortman J."/>
            <person name="Nusbaum C."/>
            <person name="Birren B."/>
        </authorList>
    </citation>
    <scope>NUCLEOTIDE SEQUENCE [LARGE SCALE GENOMIC DNA]</scope>
    <source>
        <strain evidence="1 2">TIAC219</strain>
    </source>
</reference>
<proteinExistence type="predicted"/>
<name>A0ABC9SQK1_BACCE</name>
<dbReference type="AlphaFoldDB" id="A0ABC9SQK1"/>
<comment type="caution">
    <text evidence="1">The sequence shown here is derived from an EMBL/GenBank/DDBJ whole genome shotgun (WGS) entry which is preliminary data.</text>
</comment>
<evidence type="ECO:0000313" key="2">
    <source>
        <dbReference type="Proteomes" id="UP000014060"/>
    </source>
</evidence>
<accession>A0ABC9SQK1</accession>
<evidence type="ECO:0000313" key="1">
    <source>
        <dbReference type="EMBL" id="EOQ57866.1"/>
    </source>
</evidence>
<gene>
    <name evidence="1" type="ORF">IAY_06220</name>
</gene>